<feature type="transmembrane region" description="Helical" evidence="3">
    <location>
        <begin position="12"/>
        <end position="30"/>
    </location>
</feature>
<accession>A0A5S3XUW6</accession>
<evidence type="ECO:0000313" key="7">
    <source>
        <dbReference type="Proteomes" id="UP000305730"/>
    </source>
</evidence>
<dbReference type="InterPro" id="IPR000073">
    <property type="entry name" value="AB_hydrolase_1"/>
</dbReference>
<keyword evidence="1" id="KW-0378">Hydrolase</keyword>
<keyword evidence="7" id="KW-1185">Reference proteome</keyword>
<reference evidence="8" key="2">
    <citation type="submission" date="2019-06" db="EMBL/GenBank/DDBJ databases">
        <title>Co-occurence of chitin degradation, pigmentation and bioactivity in marine Pseudoalteromonas.</title>
        <authorList>
            <person name="Sonnenschein E.C."/>
            <person name="Bech P.K."/>
        </authorList>
    </citation>
    <scope>NUCLEOTIDE SEQUENCE [LARGE SCALE GENOMIC DNA]</scope>
    <source>
        <strain evidence="8">S2231</strain>
    </source>
</reference>
<organism evidence="6 8">
    <name type="scientific">Pseudoalteromonas citrea</name>
    <dbReference type="NCBI Taxonomy" id="43655"/>
    <lineage>
        <taxon>Bacteria</taxon>
        <taxon>Pseudomonadati</taxon>
        <taxon>Pseudomonadota</taxon>
        <taxon>Gammaproteobacteria</taxon>
        <taxon>Alteromonadales</taxon>
        <taxon>Pseudoalteromonadaceae</taxon>
        <taxon>Pseudoalteromonas</taxon>
    </lineage>
</organism>
<keyword evidence="3" id="KW-0472">Membrane</keyword>
<dbReference type="InterPro" id="IPR029058">
    <property type="entry name" value="AB_hydrolase_fold"/>
</dbReference>
<reference evidence="7 8" key="1">
    <citation type="submission" date="2017-12" db="EMBL/GenBank/DDBJ databases">
        <authorList>
            <person name="Paulsen S."/>
            <person name="Gram L.K."/>
        </authorList>
    </citation>
    <scope>NUCLEOTIDE SEQUENCE [LARGE SCALE GENOMIC DNA]</scope>
    <source>
        <strain evidence="6 8">S2231</strain>
        <strain evidence="5 7">S2233</strain>
    </source>
</reference>
<name>A0A5S3XUW6_9GAMM</name>
<dbReference type="EMBL" id="PNCK01000018">
    <property type="protein sequence ID" value="TMP45174.1"/>
    <property type="molecule type" value="Genomic_DNA"/>
</dbReference>
<proteinExistence type="inferred from homology"/>
<evidence type="ECO:0000313" key="6">
    <source>
        <dbReference type="EMBL" id="TMP61445.1"/>
    </source>
</evidence>
<evidence type="ECO:0000313" key="5">
    <source>
        <dbReference type="EMBL" id="TMP45174.1"/>
    </source>
</evidence>
<evidence type="ECO:0000256" key="3">
    <source>
        <dbReference type="SAM" id="Phobius"/>
    </source>
</evidence>
<dbReference type="Proteomes" id="UP000305730">
    <property type="component" value="Unassembled WGS sequence"/>
</dbReference>
<dbReference type="SUPFAM" id="SSF53474">
    <property type="entry name" value="alpha/beta-Hydrolases"/>
    <property type="match status" value="1"/>
</dbReference>
<comment type="similarity">
    <text evidence="2">Belongs to the AB hydrolase superfamily. FUS2 hydrolase family.</text>
</comment>
<keyword evidence="3" id="KW-1133">Transmembrane helix</keyword>
<keyword evidence="3" id="KW-0812">Transmembrane</keyword>
<gene>
    <name evidence="6" type="ORF">CWB96_03945</name>
    <name evidence="5" type="ORF">CWB97_05065</name>
</gene>
<comment type="caution">
    <text evidence="6">The sequence shown here is derived from an EMBL/GenBank/DDBJ whole genome shotgun (WGS) entry which is preliminary data.</text>
</comment>
<dbReference type="InterPro" id="IPR050261">
    <property type="entry name" value="FrsA_esterase"/>
</dbReference>
<reference evidence="6" key="3">
    <citation type="submission" date="2019-09" db="EMBL/GenBank/DDBJ databases">
        <title>Co-occurence of chitin degradation, pigmentation and bioactivity in marine Pseudoalteromonas.</title>
        <authorList>
            <person name="Sonnenschein E.C."/>
            <person name="Bech P.K."/>
        </authorList>
    </citation>
    <scope>NUCLEOTIDE SEQUENCE</scope>
    <source>
        <strain evidence="6">S2231</strain>
        <strain evidence="5 7">S2233</strain>
    </source>
</reference>
<dbReference type="GO" id="GO:0052689">
    <property type="term" value="F:carboxylic ester hydrolase activity"/>
    <property type="evidence" value="ECO:0007669"/>
    <property type="project" value="UniProtKB-ARBA"/>
</dbReference>
<protein>
    <submittedName>
        <fullName evidence="6">Acetylesterase</fullName>
    </submittedName>
</protein>
<dbReference type="OrthoDB" id="9804723at2"/>
<dbReference type="PANTHER" id="PTHR22946:SF9">
    <property type="entry name" value="POLYKETIDE TRANSFERASE AF380"/>
    <property type="match status" value="1"/>
</dbReference>
<feature type="domain" description="AB hydrolase-1" evidence="4">
    <location>
        <begin position="126"/>
        <end position="235"/>
    </location>
</feature>
<dbReference type="Gene3D" id="3.40.50.1820">
    <property type="entry name" value="alpha/beta hydrolase"/>
    <property type="match status" value="1"/>
</dbReference>
<evidence type="ECO:0000313" key="8">
    <source>
        <dbReference type="Proteomes" id="UP000307706"/>
    </source>
</evidence>
<dbReference type="PANTHER" id="PTHR22946">
    <property type="entry name" value="DIENELACTONE HYDROLASE DOMAIN-CONTAINING PROTEIN-RELATED"/>
    <property type="match status" value="1"/>
</dbReference>
<evidence type="ECO:0000256" key="2">
    <source>
        <dbReference type="ARBA" id="ARBA00038115"/>
    </source>
</evidence>
<dbReference type="EMBL" id="PNCL01000016">
    <property type="protein sequence ID" value="TMP61445.1"/>
    <property type="molecule type" value="Genomic_DNA"/>
</dbReference>
<evidence type="ECO:0000256" key="1">
    <source>
        <dbReference type="ARBA" id="ARBA00022801"/>
    </source>
</evidence>
<sequence length="304" mass="34467">MSIKTIFSIKGLKIMAGLFFFLGAIYYAFFTLDTENLTIEQIVDSYNYTPVEHMDFELNELDDRLFEFSYTTFDGSKVKGQINYPQEVKDKYPVLIGLHAMGRSYPRWWTDSINGRPTVTQVNKITQQALQKGYVVIAIDARYHGSRKVADKPLSSIMFDVNFLGDKTDYVEMMSHTIVDHRVLIDWIEQQKQLDISNVHVAGYSMGGQSSLLLAGVDKRVSNVLAIVPPHIENTTASVAPKNVASLLKDQKVWLVTTDNDEYASESNNLALYNALASSNKKHIIFEGGHIINQEYVESLTDWF</sequence>
<dbReference type="AlphaFoldDB" id="A0A5S3XUW6"/>
<evidence type="ECO:0000259" key="4">
    <source>
        <dbReference type="Pfam" id="PF00561"/>
    </source>
</evidence>
<dbReference type="Proteomes" id="UP000307706">
    <property type="component" value="Unassembled WGS sequence"/>
</dbReference>
<dbReference type="Pfam" id="PF00561">
    <property type="entry name" value="Abhydrolase_1"/>
    <property type="match status" value="1"/>
</dbReference>
<dbReference type="RefSeq" id="WP_138595458.1">
    <property type="nucleotide sequence ID" value="NZ_PNCK01000018.1"/>
</dbReference>